<reference evidence="2 3" key="1">
    <citation type="journal article" date="2016" name="Mol. Biol. Evol.">
        <title>Genome-Wide Survey of Gut Fungi (Harpellales) Reveals the First Horizontally Transferred Ubiquitin Gene from a Mosquito Host.</title>
        <authorList>
            <person name="Wang Y."/>
            <person name="White M.M."/>
            <person name="Kvist S."/>
            <person name="Moncalvo J.M."/>
        </authorList>
    </citation>
    <scope>NUCLEOTIDE SEQUENCE [LARGE SCALE GENOMIC DNA]</scope>
    <source>
        <strain evidence="2 3">ALG-7-W6</strain>
    </source>
</reference>
<accession>A0A1R0GX43</accession>
<sequence>MSSWSLNKNISRIVLLNPFDHRHAIIIFLLKVRDKPDHGFIFDSEHSKRSIFHKKNNTINLYISSKLNFKSSYFSSNIYHVKDIDGSKLFGIKFNDIEIQSPASEIVSNIDHLEENLIKSKFDPKFDSDFDSDSESDLQKLDNKKSYSTKDFHNFDLESDFAGYPNYSSLYNSKSKNIDDHTSIYSDYSNPKYSSKLYDNSKYTEATEPSSIIQNSHGDIFNINSRDLNGNGIKFLADTDLTSNHIDVKNTHAISGISCLIDCDGDKLGQHSAEYPPKVYLSNKYTESNYINYDRNQINTNVYDRPLLSNIQSNISFPYQNNSYKNSKPNFNKSSRYPNHSTSKNISDKNIDSGMIDDKISRKPSHEWEILDLACVSRDRNTNDLCEPEKKHLNIILSMISGGKLLNFLPDSGI</sequence>
<comment type="caution">
    <text evidence="2">The sequence shown here is derived from an EMBL/GenBank/DDBJ whole genome shotgun (WGS) entry which is preliminary data.</text>
</comment>
<organism evidence="2 3">
    <name type="scientific">Smittium mucronatum</name>
    <dbReference type="NCBI Taxonomy" id="133383"/>
    <lineage>
        <taxon>Eukaryota</taxon>
        <taxon>Fungi</taxon>
        <taxon>Fungi incertae sedis</taxon>
        <taxon>Zoopagomycota</taxon>
        <taxon>Kickxellomycotina</taxon>
        <taxon>Harpellomycetes</taxon>
        <taxon>Harpellales</taxon>
        <taxon>Legeriomycetaceae</taxon>
        <taxon>Smittium</taxon>
    </lineage>
</organism>
<protein>
    <submittedName>
        <fullName evidence="2">Uncharacterized protein</fullName>
    </submittedName>
</protein>
<dbReference type="EMBL" id="LSSL01002427">
    <property type="protein sequence ID" value="OLY81463.1"/>
    <property type="molecule type" value="Genomic_DNA"/>
</dbReference>
<gene>
    <name evidence="2" type="ORF">AYI68_g4428</name>
</gene>
<feature type="region of interest" description="Disordered" evidence="1">
    <location>
        <begin position="330"/>
        <end position="350"/>
    </location>
</feature>
<dbReference type="Proteomes" id="UP000187455">
    <property type="component" value="Unassembled WGS sequence"/>
</dbReference>
<keyword evidence="3" id="KW-1185">Reference proteome</keyword>
<proteinExistence type="predicted"/>
<evidence type="ECO:0000313" key="2">
    <source>
        <dbReference type="EMBL" id="OLY81463.1"/>
    </source>
</evidence>
<dbReference type="AlphaFoldDB" id="A0A1R0GX43"/>
<name>A0A1R0GX43_9FUNG</name>
<evidence type="ECO:0000256" key="1">
    <source>
        <dbReference type="SAM" id="MobiDB-lite"/>
    </source>
</evidence>
<evidence type="ECO:0000313" key="3">
    <source>
        <dbReference type="Proteomes" id="UP000187455"/>
    </source>
</evidence>
<feature type="compositionally biased region" description="Polar residues" evidence="1">
    <location>
        <begin position="330"/>
        <end position="345"/>
    </location>
</feature>